<dbReference type="InterPro" id="IPR007544">
    <property type="entry name" value="ENCAP"/>
</dbReference>
<dbReference type="Gene3D" id="3.30.2400.30">
    <property type="match status" value="1"/>
</dbReference>
<keyword evidence="6" id="KW-1185">Reference proteome</keyword>
<comment type="similarity">
    <text evidence="2">Belongs to the encapsulin family. Family 1 subfamily.</text>
</comment>
<dbReference type="InterPro" id="IPR051429">
    <property type="entry name" value="Encapsulin_nc"/>
</dbReference>
<evidence type="ECO:0000256" key="3">
    <source>
        <dbReference type="ARBA" id="ARBA00033787"/>
    </source>
</evidence>
<protein>
    <recommendedName>
        <fullName evidence="4">Type 1 encapsulin shell protein</fullName>
    </recommendedName>
</protein>
<evidence type="ECO:0000313" key="5">
    <source>
        <dbReference type="EMBL" id="KYZ76453.1"/>
    </source>
</evidence>
<evidence type="ECO:0000256" key="1">
    <source>
        <dbReference type="ARBA" id="ARBA00033738"/>
    </source>
</evidence>
<dbReference type="PANTHER" id="PTHR37165">
    <property type="entry name" value="PEPTIDASE U56 FAMILY"/>
    <property type="match status" value="1"/>
</dbReference>
<comment type="caution">
    <text evidence="5">The sequence shown here is derived from an EMBL/GenBank/DDBJ whole genome shotgun (WGS) entry which is preliminary data.</text>
</comment>
<organism evidence="5 6">
    <name type="scientific">Anaerosporomusa subterranea</name>
    <dbReference type="NCBI Taxonomy" id="1794912"/>
    <lineage>
        <taxon>Bacteria</taxon>
        <taxon>Bacillati</taxon>
        <taxon>Bacillota</taxon>
        <taxon>Negativicutes</taxon>
        <taxon>Acetonemataceae</taxon>
        <taxon>Anaerosporomusa</taxon>
    </lineage>
</organism>
<dbReference type="STRING" id="1794912.AXX12_08450"/>
<dbReference type="PIRSF" id="PIRSF019254">
    <property type="entry name" value="CFP29"/>
    <property type="match status" value="1"/>
</dbReference>
<gene>
    <name evidence="5" type="ORF">AXX12_08450</name>
</gene>
<accession>A0A154BR04</accession>
<comment type="subcellular location">
    <subcellularLocation>
        <location evidence="1">Encapsulin nanocompartment</location>
    </subcellularLocation>
</comment>
<sequence>MDFLDRQAAPLTTEEWSRLDEAVVSTARQILTGRRVVEVLGPLGSGVYSVPYSIFSGKSAAGIDMIGDKEDFIVEASRRDMATLPMLYKDFKVMWRDVEADRHLGLPLDVSTASVAANFVAVQEDNLIFNGSKELGHAGLMTVKGRQTVTLTDWEQPGAALADVVKATGALAQAGHYGPYSLVVSPVLFGKMVRVLPNTGMLELDQVKALVSGGVYYSNVLSGAKAVLLATGSHNVSLAIGQDMVTAYLGPANMNHVFRVLETVSLLVRRPEAICTLE</sequence>
<reference evidence="5 6" key="1">
    <citation type="submission" date="2016-02" db="EMBL/GenBank/DDBJ databases">
        <title>Anaerosporomusa subterraneum gen. nov., sp. nov., a spore-forming obligate anaerobe isolated from saprolite.</title>
        <authorList>
            <person name="Choi J.K."/>
            <person name="Shah M."/>
            <person name="Yee N."/>
        </authorList>
    </citation>
    <scope>NUCLEOTIDE SEQUENCE [LARGE SCALE GENOMIC DNA]</scope>
    <source>
        <strain evidence="5 6">RU4</strain>
    </source>
</reference>
<dbReference type="AlphaFoldDB" id="A0A154BR04"/>
<evidence type="ECO:0000256" key="2">
    <source>
        <dbReference type="ARBA" id="ARBA00033743"/>
    </source>
</evidence>
<dbReference type="Pfam" id="PF04454">
    <property type="entry name" value="Linocin_M18"/>
    <property type="match status" value="1"/>
</dbReference>
<dbReference type="PANTHER" id="PTHR37165:SF1">
    <property type="entry name" value="TYPE 1 ENCAPSULIN SHELL PROTEIN"/>
    <property type="match status" value="1"/>
</dbReference>
<dbReference type="Gene3D" id="3.30.2320.10">
    <property type="entry name" value="hypothetical protein PF0899 domain"/>
    <property type="match status" value="1"/>
</dbReference>
<keyword evidence="3" id="KW-1284">Encapsulin nanocompartment</keyword>
<dbReference type="NCBIfam" id="NF041155">
    <property type="entry name" value="encap_f1"/>
    <property type="match status" value="1"/>
</dbReference>
<dbReference type="RefSeq" id="WP_066241956.1">
    <property type="nucleotide sequence ID" value="NZ_LSGP01000017.1"/>
</dbReference>
<dbReference type="SUPFAM" id="SSF56563">
    <property type="entry name" value="Major capsid protein gp5"/>
    <property type="match status" value="1"/>
</dbReference>
<proteinExistence type="inferred from homology"/>
<dbReference type="EMBL" id="LSGP01000017">
    <property type="protein sequence ID" value="KYZ76453.1"/>
    <property type="molecule type" value="Genomic_DNA"/>
</dbReference>
<dbReference type="OrthoDB" id="2922at2"/>
<evidence type="ECO:0000256" key="4">
    <source>
        <dbReference type="ARBA" id="ARBA00050023"/>
    </source>
</evidence>
<evidence type="ECO:0000313" key="6">
    <source>
        <dbReference type="Proteomes" id="UP000076268"/>
    </source>
</evidence>
<dbReference type="GO" id="GO:0140737">
    <property type="term" value="C:encapsulin nanocompartment"/>
    <property type="evidence" value="ECO:0007669"/>
    <property type="project" value="UniProtKB-SubCell"/>
</dbReference>
<dbReference type="Proteomes" id="UP000076268">
    <property type="component" value="Unassembled WGS sequence"/>
</dbReference>
<name>A0A154BR04_ANASB</name>